<dbReference type="EMBL" id="MU266406">
    <property type="protein sequence ID" value="KAH7925259.1"/>
    <property type="molecule type" value="Genomic_DNA"/>
</dbReference>
<sequence length="310" mass="34290">MSSRVQAPPLTAELVSAGYDKQWIEYFGAVGVAILLYDYLLTFDLEITYIWRSAWTPIKVLYLCTRYIPFADTAVMVLYRDFLSGSSDRACYTAMGAATWMYAIGMSLAEIILLLRTWAIWGRNRWVGVGLIIHAAATFGGVAYSTNSYVSSTAFSPSPAPQIRGCFITNGSNILYIDWLLLMIMEFVYITLISVKAHGFFVQGRNITFMYRALLEDGVLYFMILFSLSLVNFVMELTPVGSIGTTTMLATPLRVIHSVLSARIVLHIRQVGAQGSGGNSHSTSVVESIIFDNLRSGDRVESGPTTACPR</sequence>
<organism evidence="1 2">
    <name type="scientific">Leucogyrophana mollusca</name>
    <dbReference type="NCBI Taxonomy" id="85980"/>
    <lineage>
        <taxon>Eukaryota</taxon>
        <taxon>Fungi</taxon>
        <taxon>Dikarya</taxon>
        <taxon>Basidiomycota</taxon>
        <taxon>Agaricomycotina</taxon>
        <taxon>Agaricomycetes</taxon>
        <taxon>Agaricomycetidae</taxon>
        <taxon>Boletales</taxon>
        <taxon>Boletales incertae sedis</taxon>
        <taxon>Leucogyrophana</taxon>
    </lineage>
</organism>
<gene>
    <name evidence="1" type="ORF">BV22DRAFT_1089416</name>
</gene>
<evidence type="ECO:0000313" key="1">
    <source>
        <dbReference type="EMBL" id="KAH7925259.1"/>
    </source>
</evidence>
<comment type="caution">
    <text evidence="1">The sequence shown here is derived from an EMBL/GenBank/DDBJ whole genome shotgun (WGS) entry which is preliminary data.</text>
</comment>
<keyword evidence="2" id="KW-1185">Reference proteome</keyword>
<protein>
    <submittedName>
        <fullName evidence="1">Uncharacterized protein</fullName>
    </submittedName>
</protein>
<dbReference type="Proteomes" id="UP000790709">
    <property type="component" value="Unassembled WGS sequence"/>
</dbReference>
<reference evidence="1" key="1">
    <citation type="journal article" date="2021" name="New Phytol.">
        <title>Evolutionary innovations through gain and loss of genes in the ectomycorrhizal Boletales.</title>
        <authorList>
            <person name="Wu G."/>
            <person name="Miyauchi S."/>
            <person name="Morin E."/>
            <person name="Kuo A."/>
            <person name="Drula E."/>
            <person name="Varga T."/>
            <person name="Kohler A."/>
            <person name="Feng B."/>
            <person name="Cao Y."/>
            <person name="Lipzen A."/>
            <person name="Daum C."/>
            <person name="Hundley H."/>
            <person name="Pangilinan J."/>
            <person name="Johnson J."/>
            <person name="Barry K."/>
            <person name="LaButti K."/>
            <person name="Ng V."/>
            <person name="Ahrendt S."/>
            <person name="Min B."/>
            <person name="Choi I.G."/>
            <person name="Park H."/>
            <person name="Plett J.M."/>
            <person name="Magnuson J."/>
            <person name="Spatafora J.W."/>
            <person name="Nagy L.G."/>
            <person name="Henrissat B."/>
            <person name="Grigoriev I.V."/>
            <person name="Yang Z.L."/>
            <person name="Xu J."/>
            <person name="Martin F.M."/>
        </authorList>
    </citation>
    <scope>NUCLEOTIDE SEQUENCE</scope>
    <source>
        <strain evidence="1">KUC20120723A-06</strain>
    </source>
</reference>
<accession>A0ACB8BHS3</accession>
<evidence type="ECO:0000313" key="2">
    <source>
        <dbReference type="Proteomes" id="UP000790709"/>
    </source>
</evidence>
<proteinExistence type="predicted"/>
<name>A0ACB8BHS3_9AGAM</name>